<protein>
    <recommendedName>
        <fullName evidence="3">Minor tail protein</fullName>
    </recommendedName>
</protein>
<evidence type="ECO:0000313" key="2">
    <source>
        <dbReference type="Proteomes" id="UP001242732"/>
    </source>
</evidence>
<keyword evidence="2" id="KW-1185">Reference proteome</keyword>
<reference evidence="1 2" key="1">
    <citation type="submission" date="2023-06" db="EMBL/GenBank/DDBJ databases">
        <authorList>
            <person name="Ham H."/>
            <person name="Park D.S."/>
        </authorList>
    </citation>
    <scope>NUCLEOTIDE SEQUENCE [LARGE SCALE GENOMIC DNA]</scope>
    <source>
        <strain evidence="1 2">KACC 17005</strain>
    </source>
</reference>
<name>A0ABY9AKA0_PARCI</name>
<evidence type="ECO:0008006" key="3">
    <source>
        <dbReference type="Google" id="ProtNLM"/>
    </source>
</evidence>
<dbReference type="RefSeq" id="WP_011794843.1">
    <property type="nucleotide sequence ID" value="NZ_CP023687.1"/>
</dbReference>
<gene>
    <name evidence="1" type="ORF">QRO08_16185</name>
</gene>
<evidence type="ECO:0000313" key="1">
    <source>
        <dbReference type="EMBL" id="WIY47367.1"/>
    </source>
</evidence>
<dbReference type="EMBL" id="CP127363">
    <property type="protein sequence ID" value="WIY47367.1"/>
    <property type="molecule type" value="Genomic_DNA"/>
</dbReference>
<dbReference type="Proteomes" id="UP001242732">
    <property type="component" value="Chromosome"/>
</dbReference>
<organism evidence="1 2">
    <name type="scientific">Paracidovorax citrulli</name>
    <name type="common">Acidovorax citrulli</name>
    <dbReference type="NCBI Taxonomy" id="80869"/>
    <lineage>
        <taxon>Bacteria</taxon>
        <taxon>Pseudomonadati</taxon>
        <taxon>Pseudomonadota</taxon>
        <taxon>Betaproteobacteria</taxon>
        <taxon>Burkholderiales</taxon>
        <taxon>Comamonadaceae</taxon>
        <taxon>Paracidovorax</taxon>
    </lineage>
</organism>
<sequence>MSAPLLGWLGGANRMEPPASTDNFGNGSMGRYVVGYFGFVVADGDPEGYTVRLTFTPEDGSEPVVSTISGSSDPMSFYVPDFGGGPLNAGVVEIEVIAPQVSGNKLFYVITGVDGAYGSGSWYAEGASGPQPVPPTKMGWGSVGPQGHPAQAPFLATNAGQNESFFGDDYVYFGVEGGAGGTLVQYAITFTPADGGEIEHSTQTGTGANAEGSVRANVFSPGVTVVRGTAGGIPLGNELFLTVTASSGAYGAIAWHSEGVSPAWWRDLRNAREVA</sequence>
<proteinExistence type="predicted"/>
<accession>A0ABY9AKA0</accession>